<evidence type="ECO:0000259" key="3">
    <source>
        <dbReference type="Pfam" id="PF10374"/>
    </source>
</evidence>
<protein>
    <recommendedName>
        <fullName evidence="6">Protein SMG7L</fullName>
    </recommendedName>
</protein>
<feature type="domain" description="Telomerase activating protein Est1-like N-terminal" evidence="3">
    <location>
        <begin position="70"/>
        <end position="190"/>
    </location>
</feature>
<dbReference type="EMBL" id="CP126657">
    <property type="protein sequence ID" value="WJZ96404.1"/>
    <property type="molecule type" value="Genomic_DNA"/>
</dbReference>
<dbReference type="InterPro" id="IPR045153">
    <property type="entry name" value="Est1/Ebs1-like"/>
</dbReference>
<dbReference type="SUPFAM" id="SSF48452">
    <property type="entry name" value="TPR-like"/>
    <property type="match status" value="1"/>
</dbReference>
<evidence type="ECO:0008006" key="6">
    <source>
        <dbReference type="Google" id="ProtNLM"/>
    </source>
</evidence>
<dbReference type="Gene3D" id="1.25.40.10">
    <property type="entry name" value="Tetratricopeptide repeat domain"/>
    <property type="match status" value="1"/>
</dbReference>
<sequence>MGTDSLIPLKDQKGKQSFFTEVVNTEKQLWALIHSKGLLHSETQDLYQKVRSSYVKIILNEQETEQPQDIEYSLWKLHYKHIDEFRKRIRQSSANGESKKSTMPQNVANTQNSNDKYLEGFKLFLLEATEFYQDLIKKIRRCNGLPEEPLFYRKSGIYGSVLPTKMHDCQFSCHRFFVCLGDLARYRERYEKPDVQSRNWSVAATYYLEATMIWPDSGNPQNQLAVLATYVGDEFLALYHCVRSLAVKEPFPDAWKNLIVLFEENRLSNLQSLSKEAHFDFLKPSESFEMIQSQSSDGSSNCSISSSTEEVHSVETDLWSLIIRMISFFFIKSSLEDFPSTFASTMKELKRLMALDNTKLKATLESYQRTDAGRTGPFRAIQVVSVLIFIIENLTNSPEQKDPKTKNDMQQPALTRLALAATFICMGCFTDRCLTGNPVNDCPILPAVLVFVEWLVAVLDKEEIFGADEKSESAISYFFGAFVELLNQLDDKRGNVESPDSTALWEDYELRGFAPVVHAHESLDFGAHWGNLNSYESRNECRGQRITHAAIKIANGSSDSRKWIIYDEVERKFYTAESKKSPNSRGSELVEPCSAVEVELPCQPICEINKECEQQILGENQSSPQVHSKSVAVEEEEVILFKPITRYNSAPVCTSSTENDLMFPEDIGDQAEPSDECLRRASSLLIAQNEAYGDPLTSTSTITNFRSKKSFEPLEALIKESVVCPFSEGPVFARPPSLSSWVLNRGSLSTEREKGTSNFNKHGLEPVEETVEETLSASFIGLSMDETKNSVTASEHVSPTLHYSSPPYIAPMPSAPLLPDDAVWFSGVPSSFPECKSPGVINETGDFMGASPLSGYSNWTATHGPVDYTPSIPGLIYGHSPLLGARSSPEWFHHYNYNQNFEQANIHMRPVQFSAAGNLGDFHGYDASRFDLFDRWGNPLASNPLIYLESPPLHPGSTLVYGVDEQRREKLFHGYQRPFPYGYGAATDLRDEQQQLLQYLKEKELRLPQDPQVRGPTYMGN</sequence>
<evidence type="ECO:0000313" key="4">
    <source>
        <dbReference type="EMBL" id="WJZ96404.1"/>
    </source>
</evidence>
<evidence type="ECO:0000313" key="5">
    <source>
        <dbReference type="Proteomes" id="UP001227230"/>
    </source>
</evidence>
<dbReference type="PANTHER" id="PTHR15696:SF0">
    <property type="entry name" value="TELOMERASE-BINDING PROTEIN EST1A"/>
    <property type="match status" value="1"/>
</dbReference>
<evidence type="ECO:0000259" key="2">
    <source>
        <dbReference type="Pfam" id="PF10373"/>
    </source>
</evidence>
<name>A0ABY9CN00_VITVI</name>
<reference evidence="4 5" key="1">
    <citation type="journal article" date="2023" name="Hortic Res">
        <title>The complete reference genome for grapevine (Vitis vinifera L.) genetics and breeding.</title>
        <authorList>
            <person name="Shi X."/>
            <person name="Cao S."/>
            <person name="Wang X."/>
            <person name="Huang S."/>
            <person name="Wang Y."/>
            <person name="Liu Z."/>
            <person name="Liu W."/>
            <person name="Leng X."/>
            <person name="Peng Y."/>
            <person name="Wang N."/>
            <person name="Wang Y."/>
            <person name="Ma Z."/>
            <person name="Xu X."/>
            <person name="Zhang F."/>
            <person name="Xue H."/>
            <person name="Zhong H."/>
            <person name="Wang Y."/>
            <person name="Zhang K."/>
            <person name="Velt A."/>
            <person name="Avia K."/>
            <person name="Holtgrawe D."/>
            <person name="Grimplet J."/>
            <person name="Matus J.T."/>
            <person name="Ware D."/>
            <person name="Wu X."/>
            <person name="Wang H."/>
            <person name="Liu C."/>
            <person name="Fang Y."/>
            <person name="Rustenholz C."/>
            <person name="Cheng Z."/>
            <person name="Xiao H."/>
            <person name="Zhou Y."/>
        </authorList>
    </citation>
    <scope>NUCLEOTIDE SEQUENCE [LARGE SCALE GENOMIC DNA]</scope>
    <source>
        <strain evidence="5">cv. Pinot noir / PN40024</strain>
        <tissue evidence="4">Leaf</tissue>
    </source>
</reference>
<dbReference type="Pfam" id="PF10373">
    <property type="entry name" value="EST1_DNA_bind"/>
    <property type="match status" value="1"/>
</dbReference>
<dbReference type="Proteomes" id="UP001227230">
    <property type="component" value="Chromosome 10"/>
</dbReference>
<gene>
    <name evidence="4" type="ORF">VitviT2T_015094</name>
</gene>
<feature type="domain" description="DNA/RNA-binding" evidence="2">
    <location>
        <begin position="203"/>
        <end position="519"/>
    </location>
</feature>
<organism evidence="4 5">
    <name type="scientific">Vitis vinifera</name>
    <name type="common">Grape</name>
    <dbReference type="NCBI Taxonomy" id="29760"/>
    <lineage>
        <taxon>Eukaryota</taxon>
        <taxon>Viridiplantae</taxon>
        <taxon>Streptophyta</taxon>
        <taxon>Embryophyta</taxon>
        <taxon>Tracheophyta</taxon>
        <taxon>Spermatophyta</taxon>
        <taxon>Magnoliopsida</taxon>
        <taxon>eudicotyledons</taxon>
        <taxon>Gunneridae</taxon>
        <taxon>Pentapetalae</taxon>
        <taxon>rosids</taxon>
        <taxon>Vitales</taxon>
        <taxon>Vitaceae</taxon>
        <taxon>Viteae</taxon>
        <taxon>Vitis</taxon>
    </lineage>
</organism>
<evidence type="ECO:0000256" key="1">
    <source>
        <dbReference type="SAM" id="MobiDB-lite"/>
    </source>
</evidence>
<dbReference type="InterPro" id="IPR011990">
    <property type="entry name" value="TPR-like_helical_dom_sf"/>
</dbReference>
<dbReference type="PANTHER" id="PTHR15696">
    <property type="entry name" value="SMG-7 SUPPRESSOR WITH MORPHOLOGICAL EFFECT ON GENITALIA PROTEIN 7"/>
    <property type="match status" value="1"/>
</dbReference>
<dbReference type="InterPro" id="IPR019458">
    <property type="entry name" value="Est1-like_N"/>
</dbReference>
<dbReference type="Pfam" id="PF10374">
    <property type="entry name" value="EST1"/>
    <property type="match status" value="1"/>
</dbReference>
<accession>A0ABY9CN00</accession>
<dbReference type="InterPro" id="IPR018834">
    <property type="entry name" value="DNA/RNA-bd_Est1-type"/>
</dbReference>
<feature type="region of interest" description="Disordered" evidence="1">
    <location>
        <begin position="92"/>
        <end position="111"/>
    </location>
</feature>
<keyword evidence="5" id="KW-1185">Reference proteome</keyword>
<proteinExistence type="predicted"/>